<protein>
    <submittedName>
        <fullName evidence="2">RNA methyltransferase domain-containing protein</fullName>
    </submittedName>
</protein>
<gene>
    <name evidence="2" type="ORF">DdX_01396</name>
</gene>
<dbReference type="Gene3D" id="2.40.50.140">
    <property type="entry name" value="Nucleic acid-binding proteins"/>
    <property type="match status" value="1"/>
</dbReference>
<evidence type="ECO:0000256" key="1">
    <source>
        <dbReference type="ARBA" id="ARBA00009841"/>
    </source>
</evidence>
<comment type="similarity">
    <text evidence="1">Belongs to the class IV-like SAM-binding methyltransferase superfamily.</text>
</comment>
<dbReference type="InterPro" id="IPR012340">
    <property type="entry name" value="NA-bd_OB-fold"/>
</dbReference>
<dbReference type="Pfam" id="PF02598">
    <property type="entry name" value="Methyltrn_RNA_3"/>
    <property type="match status" value="1"/>
</dbReference>
<dbReference type="InterPro" id="IPR003750">
    <property type="entry name" value="Put_MeTrfase-C9orf114-like"/>
</dbReference>
<dbReference type="PANTHER" id="PTHR12150:SF13">
    <property type="entry name" value="METHYLTRANSFERASE C9ORF114-RELATED"/>
    <property type="match status" value="1"/>
</dbReference>
<evidence type="ECO:0000313" key="2">
    <source>
        <dbReference type="EMBL" id="KAI1729173.1"/>
    </source>
</evidence>
<proteinExistence type="inferred from homology"/>
<dbReference type="GO" id="GO:0032259">
    <property type="term" value="P:methylation"/>
    <property type="evidence" value="ECO:0007669"/>
    <property type="project" value="UniProtKB-KW"/>
</dbReference>
<dbReference type="SUPFAM" id="SSF75217">
    <property type="entry name" value="alpha/beta knot"/>
    <property type="match status" value="1"/>
</dbReference>
<dbReference type="EMBL" id="JAKKPZ010000001">
    <property type="protein sequence ID" value="KAI1729173.1"/>
    <property type="molecule type" value="Genomic_DNA"/>
</dbReference>
<dbReference type="GO" id="GO:0008168">
    <property type="term" value="F:methyltransferase activity"/>
    <property type="evidence" value="ECO:0007669"/>
    <property type="project" value="UniProtKB-KW"/>
</dbReference>
<accession>A0AAD4NGV1</accession>
<dbReference type="Gene3D" id="3.40.1280.10">
    <property type="match status" value="1"/>
</dbReference>
<evidence type="ECO:0000313" key="3">
    <source>
        <dbReference type="Proteomes" id="UP001201812"/>
    </source>
</evidence>
<dbReference type="InterPro" id="IPR029028">
    <property type="entry name" value="Alpha/beta_knot_MTases"/>
</dbReference>
<dbReference type="CDD" id="cd18086">
    <property type="entry name" value="HsC9orf114-like"/>
    <property type="match status" value="1"/>
</dbReference>
<dbReference type="Proteomes" id="UP001201812">
    <property type="component" value="Unassembled WGS sequence"/>
</dbReference>
<name>A0AAD4NGV1_9BILA</name>
<dbReference type="SUPFAM" id="SSF50249">
    <property type="entry name" value="Nucleic acid-binding proteins"/>
    <property type="match status" value="1"/>
</dbReference>
<keyword evidence="2" id="KW-0489">Methyltransferase</keyword>
<dbReference type="InterPro" id="IPR029026">
    <property type="entry name" value="tRNA_m1G_MTases_N"/>
</dbReference>
<keyword evidence="2" id="KW-0808">Transferase</keyword>
<comment type="caution">
    <text evidence="2">The sequence shown here is derived from an EMBL/GenBank/DDBJ whole genome shotgun (WGS) entry which is preliminary data.</text>
</comment>
<reference evidence="2" key="1">
    <citation type="submission" date="2022-01" db="EMBL/GenBank/DDBJ databases">
        <title>Genome Sequence Resource for Two Populations of Ditylenchus destructor, the Migratory Endoparasitic Phytonematode.</title>
        <authorList>
            <person name="Zhang H."/>
            <person name="Lin R."/>
            <person name="Xie B."/>
        </authorList>
    </citation>
    <scope>NUCLEOTIDE SEQUENCE</scope>
    <source>
        <strain evidence="2">BazhouSP</strain>
    </source>
</reference>
<organism evidence="2 3">
    <name type="scientific">Ditylenchus destructor</name>
    <dbReference type="NCBI Taxonomy" id="166010"/>
    <lineage>
        <taxon>Eukaryota</taxon>
        <taxon>Metazoa</taxon>
        <taxon>Ecdysozoa</taxon>
        <taxon>Nematoda</taxon>
        <taxon>Chromadorea</taxon>
        <taxon>Rhabditida</taxon>
        <taxon>Tylenchina</taxon>
        <taxon>Tylenchomorpha</taxon>
        <taxon>Sphaerularioidea</taxon>
        <taxon>Anguinidae</taxon>
        <taxon>Anguininae</taxon>
        <taxon>Ditylenchus</taxon>
    </lineage>
</organism>
<dbReference type="PANTHER" id="PTHR12150">
    <property type="entry name" value="CLASS IV SAM-BINDING METHYLTRANSFERASE-RELATED"/>
    <property type="match status" value="1"/>
</dbReference>
<keyword evidence="3" id="KW-1185">Reference proteome</keyword>
<sequence length="380" mass="42826">MSFPYNRKDRLQIAQKTKSKIKKVNWNARKIEKRAQRDKEFLESVENSAYHNDNKQNVWNEQPKLGNQSKWYNLSVALPGSILNNAQCAELQTYLAGEIARTCAVFCVDEVVVFDETAKMTERQVDAYYSGSWANSAQNPLDSNIEGNFYLAKILEYLECPQYLRKSLFPLQRPLKYAGLLNPLDAMHHLRAHDLQIPYREGVVLHRPMNKGHGPLCDVGLDRELQLPPHLTLPPGTRVTLKILDSENPKKLKGEVTSPSVIRKESGIYWGYKVRIAKSLSEVVCNSKYDVIIGTSERGTPLNQLNIEFKENCNILIVFGGLGGLEIAVDADEGISETDPAACFTNYVNSLDDQGSRIIRTEEAIPITLAALKYKLNELG</sequence>
<dbReference type="AlphaFoldDB" id="A0AAD4NGV1"/>